<reference evidence="2 3" key="1">
    <citation type="submission" date="2022-07" db="EMBL/GenBank/DDBJ databases">
        <title>Methylomonas rivi sp. nov., Methylomonas rosea sp. nov., Methylomonas aureus sp. nov. and Methylomonas subterranea sp. nov., four novel methanotrophs isolated from a freshwater creek and the deep terrestrial subsurface.</title>
        <authorList>
            <person name="Abin C."/>
            <person name="Sankaranarayanan K."/>
            <person name="Garner C."/>
            <person name="Sindelar R."/>
            <person name="Kotary K."/>
            <person name="Garner R."/>
            <person name="Barclay S."/>
            <person name="Lawson P."/>
            <person name="Krumholz L."/>
        </authorList>
    </citation>
    <scope>NUCLEOTIDE SEQUENCE [LARGE SCALE GENOMIC DNA]</scope>
    <source>
        <strain evidence="2 3">SURF-2</strain>
    </source>
</reference>
<protein>
    <recommendedName>
        <fullName evidence="4">PBP domain-containing protein</fullName>
    </recommendedName>
</protein>
<dbReference type="EMBL" id="JANIBJ010000007">
    <property type="protein sequence ID" value="MCQ8103513.1"/>
    <property type="molecule type" value="Genomic_DNA"/>
</dbReference>
<comment type="caution">
    <text evidence="2">The sequence shown here is derived from an EMBL/GenBank/DDBJ whole genome shotgun (WGS) entry which is preliminary data.</text>
</comment>
<feature type="signal peptide" evidence="1">
    <location>
        <begin position="1"/>
        <end position="24"/>
    </location>
</feature>
<name>A0ABT1TDI3_9GAMM</name>
<feature type="chain" id="PRO_5046702944" description="PBP domain-containing protein" evidence="1">
    <location>
        <begin position="25"/>
        <end position="522"/>
    </location>
</feature>
<organism evidence="2 3">
    <name type="scientific">Methylomonas subterranea</name>
    <dbReference type="NCBI Taxonomy" id="2952225"/>
    <lineage>
        <taxon>Bacteria</taxon>
        <taxon>Pseudomonadati</taxon>
        <taxon>Pseudomonadota</taxon>
        <taxon>Gammaproteobacteria</taxon>
        <taxon>Methylococcales</taxon>
        <taxon>Methylococcaceae</taxon>
        <taxon>Methylomonas</taxon>
    </lineage>
</organism>
<dbReference type="Proteomes" id="UP001524499">
    <property type="component" value="Unassembled WGS sequence"/>
</dbReference>
<sequence>MKKHVLSAAVALASLAGFSQGALAHAPGVTPDLEIFMSGATAPDKGLKALFTSMCTPGTLDIYRDDPGAASTKGRNHNAFFCTVSASEIPNLTVNGSAVTSAKILFHKRSQGGSAQGVNPLIDGVAIAHMRIDNGNCTNVGSGNWDCNAAGANLVNVVSDAGVSDVEPKLFVGPNKPSNASAVNPAQADAVLTVVPAASLIFGVPVTDNLYIALQKAQGLLDAPSSCSAGAYTEACMPSLSKEQVATLVSGQIKRWNEFSVNGTALTTLTAGMTYTDDTVNPPVVRNVTPSDTKLHFCKRIDGSGTGAQMYAKFLNNPCSTAGLDPDWGGSALAGPVKHEVSGSGDMELCLTDFARGTNTAKKVTSTNPDVFTTDVNPSLATGWAIGMQSLENNATHTRPYRFVKVDGVAPTLENVFKGRYMDWVEYTFQYRKAISQDKKTVIAQIAKDAGAPSIIATELNSGFVHPFGPSGYLANGNNFSYSHTLNLNAPVNPYSHEVKGSLSNCQVPVIKSVVNNNKPIN</sequence>
<proteinExistence type="predicted"/>
<keyword evidence="3" id="KW-1185">Reference proteome</keyword>
<dbReference type="Gene3D" id="3.40.190.10">
    <property type="entry name" value="Periplasmic binding protein-like II"/>
    <property type="match status" value="1"/>
</dbReference>
<evidence type="ECO:0000313" key="3">
    <source>
        <dbReference type="Proteomes" id="UP001524499"/>
    </source>
</evidence>
<accession>A0ABT1TDI3</accession>
<evidence type="ECO:0000313" key="2">
    <source>
        <dbReference type="EMBL" id="MCQ8103513.1"/>
    </source>
</evidence>
<evidence type="ECO:0000256" key="1">
    <source>
        <dbReference type="SAM" id="SignalP"/>
    </source>
</evidence>
<dbReference type="RefSeq" id="WP_256601217.1">
    <property type="nucleotide sequence ID" value="NZ_JANIBJ010000007.1"/>
</dbReference>
<evidence type="ECO:0008006" key="4">
    <source>
        <dbReference type="Google" id="ProtNLM"/>
    </source>
</evidence>
<keyword evidence="1" id="KW-0732">Signal</keyword>
<gene>
    <name evidence="2" type="ORF">NP590_05290</name>
</gene>